<dbReference type="AlphaFoldDB" id="B0C8U3"/>
<evidence type="ECO:0000256" key="2">
    <source>
        <dbReference type="SAM" id="SignalP"/>
    </source>
</evidence>
<evidence type="ECO:0000313" key="5">
    <source>
        <dbReference type="Proteomes" id="UP000000268"/>
    </source>
</evidence>
<reference evidence="4 5" key="1">
    <citation type="journal article" date="2008" name="Proc. Natl. Acad. Sci. U.S.A.">
        <title>Niche adaptation and genome expansion in the chlorophyll d-producing cyanobacterium Acaryochloris marina.</title>
        <authorList>
            <person name="Swingley W.D."/>
            <person name="Chen M."/>
            <person name="Cheung P.C."/>
            <person name="Conrad A.L."/>
            <person name="Dejesa L.C."/>
            <person name="Hao J."/>
            <person name="Honchak B.M."/>
            <person name="Karbach L.E."/>
            <person name="Kurdoglu A."/>
            <person name="Lahiri S."/>
            <person name="Mastrian S.D."/>
            <person name="Miyashita H."/>
            <person name="Page L."/>
            <person name="Ramakrishna P."/>
            <person name="Satoh S."/>
            <person name="Sattley W.M."/>
            <person name="Shimada Y."/>
            <person name="Taylor H.L."/>
            <person name="Tomo T."/>
            <person name="Tsuchiya T."/>
            <person name="Wang Z.T."/>
            <person name="Raymond J."/>
            <person name="Mimuro M."/>
            <person name="Blankenship R.E."/>
            <person name="Touchman J.W."/>
        </authorList>
    </citation>
    <scope>NUCLEOTIDE SEQUENCE [LARGE SCALE GENOMIC DNA]</scope>
    <source>
        <strain evidence="5">MBIC 11017</strain>
    </source>
</reference>
<dbReference type="OrthoDB" id="572480at2"/>
<gene>
    <name evidence="4" type="ordered locus">AM1_0247</name>
</gene>
<dbReference type="eggNOG" id="COG4188">
    <property type="taxonomic scope" value="Bacteria"/>
</dbReference>
<organism evidence="4 5">
    <name type="scientific">Acaryochloris marina (strain MBIC 11017)</name>
    <dbReference type="NCBI Taxonomy" id="329726"/>
    <lineage>
        <taxon>Bacteria</taxon>
        <taxon>Bacillati</taxon>
        <taxon>Cyanobacteriota</taxon>
        <taxon>Cyanophyceae</taxon>
        <taxon>Acaryochloridales</taxon>
        <taxon>Acaryochloridaceae</taxon>
        <taxon>Acaryochloris</taxon>
    </lineage>
</organism>
<sequence>MVFQRSISVSLGMVLAPLISLSCADIGQAAESIIVRYKSEEATVTRKDLNRFAETGEMPADLQKLLGTDAQVPNGVQTLLREEIKIPRFVERFIEGSNGDFLLLKLDDAISSASGSTERDLNAIRTAVLDSIADNRVSFIELIAKHPQTQIQLDLTSLEGTYKDVRGFVERVLPALEVAKGVLQDLVCDCDTAKSAVEPAVDTPEGKQYQSANTVTDRHSSQNCNHLEPTEQAIPIETK</sequence>
<evidence type="ECO:0000256" key="1">
    <source>
        <dbReference type="SAM" id="MobiDB-lite"/>
    </source>
</evidence>
<dbReference type="Pfam" id="PF07176">
    <property type="entry name" value="DUF1400"/>
    <property type="match status" value="1"/>
</dbReference>
<accession>B0C8U3</accession>
<dbReference type="STRING" id="329726.AM1_0247"/>
<dbReference type="InterPro" id="IPR010802">
    <property type="entry name" value="DUF1400"/>
</dbReference>
<feature type="domain" description="DUF1400" evidence="3">
    <location>
        <begin position="29"/>
        <end position="154"/>
    </location>
</feature>
<dbReference type="HOGENOM" id="CLU_1159108_0_0_3"/>
<feature type="signal peptide" evidence="2">
    <location>
        <begin position="1"/>
        <end position="24"/>
    </location>
</feature>
<dbReference type="EMBL" id="CP000828">
    <property type="protein sequence ID" value="ABW25333.1"/>
    <property type="molecule type" value="Genomic_DNA"/>
</dbReference>
<keyword evidence="5" id="KW-1185">Reference proteome</keyword>
<dbReference type="PROSITE" id="PS51257">
    <property type="entry name" value="PROKAR_LIPOPROTEIN"/>
    <property type="match status" value="1"/>
</dbReference>
<evidence type="ECO:0000259" key="3">
    <source>
        <dbReference type="Pfam" id="PF07176"/>
    </source>
</evidence>
<feature type="region of interest" description="Disordered" evidence="1">
    <location>
        <begin position="199"/>
        <end position="225"/>
    </location>
</feature>
<protein>
    <recommendedName>
        <fullName evidence="3">DUF1400 domain-containing protein</fullName>
    </recommendedName>
</protein>
<evidence type="ECO:0000313" key="4">
    <source>
        <dbReference type="EMBL" id="ABW25333.1"/>
    </source>
</evidence>
<proteinExistence type="predicted"/>
<feature type="chain" id="PRO_5002746689" description="DUF1400 domain-containing protein" evidence="2">
    <location>
        <begin position="25"/>
        <end position="239"/>
    </location>
</feature>
<feature type="compositionally biased region" description="Polar residues" evidence="1">
    <location>
        <begin position="208"/>
        <end position="225"/>
    </location>
</feature>
<dbReference type="Proteomes" id="UP000000268">
    <property type="component" value="Chromosome"/>
</dbReference>
<name>B0C8U3_ACAM1</name>
<keyword evidence="2" id="KW-0732">Signal</keyword>
<dbReference type="KEGG" id="amr:AM1_0247"/>
<dbReference type="RefSeq" id="WP_012160943.1">
    <property type="nucleotide sequence ID" value="NC_009925.1"/>
</dbReference>